<dbReference type="InterPro" id="IPR050237">
    <property type="entry name" value="ATP-dep_AMP-bd_enzyme"/>
</dbReference>
<dbReference type="InterPro" id="IPR042099">
    <property type="entry name" value="ANL_N_sf"/>
</dbReference>
<gene>
    <name evidence="3" type="ORF">CLV56_2415</name>
</gene>
<dbReference type="InterPro" id="IPR000873">
    <property type="entry name" value="AMP-dep_synth/lig_dom"/>
</dbReference>
<evidence type="ECO:0000313" key="4">
    <source>
        <dbReference type="Proteomes" id="UP000230842"/>
    </source>
</evidence>
<dbReference type="AlphaFoldDB" id="A0A2M9BJM9"/>
<keyword evidence="4" id="KW-1185">Reference proteome</keyword>
<evidence type="ECO:0000259" key="2">
    <source>
        <dbReference type="Pfam" id="PF13193"/>
    </source>
</evidence>
<dbReference type="PANTHER" id="PTHR43767:SF12">
    <property type="entry name" value="AMP-DEPENDENT SYNTHETASE AND LIGASE"/>
    <property type="match status" value="1"/>
</dbReference>
<comment type="caution">
    <text evidence="3">The sequence shown here is derived from an EMBL/GenBank/DDBJ whole genome shotgun (WGS) entry which is preliminary data.</text>
</comment>
<dbReference type="InterPro" id="IPR045851">
    <property type="entry name" value="AMP-bd_C_sf"/>
</dbReference>
<feature type="domain" description="AMP-dependent synthetase/ligase" evidence="1">
    <location>
        <begin position="21"/>
        <end position="384"/>
    </location>
</feature>
<name>A0A2M9BJM9_9ACTN</name>
<dbReference type="InterPro" id="IPR025110">
    <property type="entry name" value="AMP-bd_C"/>
</dbReference>
<reference evidence="3 4" key="1">
    <citation type="submission" date="2017-11" db="EMBL/GenBank/DDBJ databases">
        <title>Genomic Encyclopedia of Archaeal and Bacterial Type Strains, Phase II (KMG-II): From Individual Species to Whole Genera.</title>
        <authorList>
            <person name="Goeker M."/>
        </authorList>
    </citation>
    <scope>NUCLEOTIDE SEQUENCE [LARGE SCALE GENOMIC DNA]</scope>
    <source>
        <strain evidence="3 4">DSM 27763</strain>
    </source>
</reference>
<dbReference type="Pfam" id="PF00501">
    <property type="entry name" value="AMP-binding"/>
    <property type="match status" value="1"/>
</dbReference>
<dbReference type="Gene3D" id="3.30.300.30">
    <property type="match status" value="1"/>
</dbReference>
<proteinExistence type="predicted"/>
<dbReference type="EMBL" id="PGEZ01000001">
    <property type="protein sequence ID" value="PJJ58170.1"/>
    <property type="molecule type" value="Genomic_DNA"/>
</dbReference>
<protein>
    <submittedName>
        <fullName evidence="3">Long-chain acyl-CoA synthetase</fullName>
    </submittedName>
</protein>
<dbReference type="GO" id="GO:0016877">
    <property type="term" value="F:ligase activity, forming carbon-sulfur bonds"/>
    <property type="evidence" value="ECO:0007669"/>
    <property type="project" value="UniProtKB-ARBA"/>
</dbReference>
<evidence type="ECO:0000313" key="3">
    <source>
        <dbReference type="EMBL" id="PJJ58170.1"/>
    </source>
</evidence>
<organism evidence="3 4">
    <name type="scientific">Mumia flava</name>
    <dbReference type="NCBI Taxonomy" id="1348852"/>
    <lineage>
        <taxon>Bacteria</taxon>
        <taxon>Bacillati</taxon>
        <taxon>Actinomycetota</taxon>
        <taxon>Actinomycetes</taxon>
        <taxon>Propionibacteriales</taxon>
        <taxon>Nocardioidaceae</taxon>
        <taxon>Mumia</taxon>
    </lineage>
</organism>
<dbReference type="Gene3D" id="3.40.50.12780">
    <property type="entry name" value="N-terminal domain of ligase-like"/>
    <property type="match status" value="1"/>
</dbReference>
<evidence type="ECO:0000259" key="1">
    <source>
        <dbReference type="Pfam" id="PF00501"/>
    </source>
</evidence>
<sequence length="529" mass="55718">MSDRLCQTRAMVHNLAEIASRQAAARPDDVAFEEAYGDRRTLTWSELDAQVDRFAAWLSGQGLVAGQRVALVLENRLELPVAYLAVLRLGLVAVPVNPRGAHDEVLALCAQTGTRVVVAERRWASTLTETGLRTVIAAPLRDEDVPAARPDAAVAFADALAADGPALPPPPQDPESLAVLMSTSGTSTRPRIVMLSHRALLANIVQVAAIRPQPIVAADRILLVLPLFHVFALNGVLGQALHQGATTVLLDRFDDQTLAEVARGAITVLPVAPPVVAAWCGRPGVAEALAGVRTVLSGAAPIEADLVEEFSATGGTTLHQGYGLTEAAPVVTTTLAQTDPVPGSVGTPVEGLEVRLVDSDGSDAHPDDPGEIWLRGPNLLTGFWPDGTDGPDADGWFATGDVGIRAPDGSLVLVDRLRELVIVSGFNVYPREVEEVLAEAPGVAEVAVVGVGDPYTGEAVRAYVVPVVPDADPEETAERLRAYAALRLAAFKVPRDIEVTDALPHTATGEISKSRLRAAEARRGIQGLL</sequence>
<accession>A0A2M9BJM9</accession>
<feature type="domain" description="AMP-binding enzyme C-terminal" evidence="2">
    <location>
        <begin position="432"/>
        <end position="509"/>
    </location>
</feature>
<dbReference type="PANTHER" id="PTHR43767">
    <property type="entry name" value="LONG-CHAIN-FATTY-ACID--COA LIGASE"/>
    <property type="match status" value="1"/>
</dbReference>
<dbReference type="Pfam" id="PF13193">
    <property type="entry name" value="AMP-binding_C"/>
    <property type="match status" value="1"/>
</dbReference>
<dbReference type="SUPFAM" id="SSF56801">
    <property type="entry name" value="Acetyl-CoA synthetase-like"/>
    <property type="match status" value="1"/>
</dbReference>
<dbReference type="Proteomes" id="UP000230842">
    <property type="component" value="Unassembled WGS sequence"/>
</dbReference>